<feature type="binding site" description="axial binding residue" evidence="13">
    <location>
        <position position="439"/>
    </location>
    <ligand>
        <name>heme</name>
        <dbReference type="ChEBI" id="CHEBI:30413"/>
    </ligand>
    <ligandPart>
        <name>Fe</name>
        <dbReference type="ChEBI" id="CHEBI:18248"/>
    </ligandPart>
</feature>
<evidence type="ECO:0000313" key="16">
    <source>
        <dbReference type="EMBL" id="KAK8383217.1"/>
    </source>
</evidence>
<dbReference type="InterPro" id="IPR017972">
    <property type="entry name" value="Cyt_P450_CS"/>
</dbReference>
<evidence type="ECO:0000256" key="1">
    <source>
        <dbReference type="ARBA" id="ARBA00001971"/>
    </source>
</evidence>
<dbReference type="PANTHER" id="PTHR24292">
    <property type="entry name" value="CYTOCHROME P450"/>
    <property type="match status" value="1"/>
</dbReference>
<keyword evidence="10 13" id="KW-0408">Iron</keyword>
<dbReference type="EMBL" id="JARAKH010000038">
    <property type="protein sequence ID" value="KAK8383218.1"/>
    <property type="molecule type" value="Genomic_DNA"/>
</dbReference>
<evidence type="ECO:0000256" key="10">
    <source>
        <dbReference type="ARBA" id="ARBA00023004"/>
    </source>
</evidence>
<keyword evidence="15" id="KW-0732">Signal</keyword>
<dbReference type="Pfam" id="PF00067">
    <property type="entry name" value="p450"/>
    <property type="match status" value="1"/>
</dbReference>
<gene>
    <name evidence="16" type="ORF">O3P69_011611</name>
</gene>
<keyword evidence="11 14" id="KW-0503">Monooxygenase</keyword>
<keyword evidence="5 13" id="KW-0349">Heme</keyword>
<comment type="cofactor">
    <cofactor evidence="1 13">
        <name>heme</name>
        <dbReference type="ChEBI" id="CHEBI:30413"/>
    </cofactor>
</comment>
<protein>
    <recommendedName>
        <fullName evidence="18">Cytochrome P450</fullName>
    </recommendedName>
</protein>
<dbReference type="Gene3D" id="1.10.630.10">
    <property type="entry name" value="Cytochrome P450"/>
    <property type="match status" value="1"/>
</dbReference>
<dbReference type="PANTHER" id="PTHR24292:SF54">
    <property type="entry name" value="CYP9F3-RELATED"/>
    <property type="match status" value="1"/>
</dbReference>
<feature type="chain" id="PRO_5044716981" description="Cytochrome P450" evidence="15">
    <location>
        <begin position="23"/>
        <end position="496"/>
    </location>
</feature>
<evidence type="ECO:0000256" key="8">
    <source>
        <dbReference type="ARBA" id="ARBA00022848"/>
    </source>
</evidence>
<evidence type="ECO:0000313" key="17">
    <source>
        <dbReference type="Proteomes" id="UP001487740"/>
    </source>
</evidence>
<comment type="similarity">
    <text evidence="4 14">Belongs to the cytochrome P450 family.</text>
</comment>
<dbReference type="GO" id="GO:0005789">
    <property type="term" value="C:endoplasmic reticulum membrane"/>
    <property type="evidence" value="ECO:0007669"/>
    <property type="project" value="UniProtKB-SubCell"/>
</dbReference>
<keyword evidence="8" id="KW-0492">Microsome</keyword>
<evidence type="ECO:0000256" key="12">
    <source>
        <dbReference type="ARBA" id="ARBA00023136"/>
    </source>
</evidence>
<dbReference type="GO" id="GO:0016705">
    <property type="term" value="F:oxidoreductase activity, acting on paired donors, with incorporation or reduction of molecular oxygen"/>
    <property type="evidence" value="ECO:0007669"/>
    <property type="project" value="InterPro"/>
</dbReference>
<evidence type="ECO:0000256" key="7">
    <source>
        <dbReference type="ARBA" id="ARBA00022824"/>
    </source>
</evidence>
<dbReference type="EMBL" id="JARAKH010000038">
    <property type="protein sequence ID" value="KAK8383217.1"/>
    <property type="molecule type" value="Genomic_DNA"/>
</dbReference>
<dbReference type="PRINTS" id="PR00463">
    <property type="entry name" value="EP450I"/>
</dbReference>
<evidence type="ECO:0000256" key="11">
    <source>
        <dbReference type="ARBA" id="ARBA00023033"/>
    </source>
</evidence>
<evidence type="ECO:0000256" key="2">
    <source>
        <dbReference type="ARBA" id="ARBA00004174"/>
    </source>
</evidence>
<comment type="caution">
    <text evidence="16">The sequence shown here is derived from an EMBL/GenBank/DDBJ whole genome shotgun (WGS) entry which is preliminary data.</text>
</comment>
<evidence type="ECO:0000256" key="6">
    <source>
        <dbReference type="ARBA" id="ARBA00022723"/>
    </source>
</evidence>
<dbReference type="InterPro" id="IPR036396">
    <property type="entry name" value="Cyt_P450_sf"/>
</dbReference>
<evidence type="ECO:0008006" key="18">
    <source>
        <dbReference type="Google" id="ProtNLM"/>
    </source>
</evidence>
<evidence type="ECO:0000256" key="5">
    <source>
        <dbReference type="ARBA" id="ARBA00022617"/>
    </source>
</evidence>
<proteinExistence type="inferred from homology"/>
<keyword evidence="7" id="KW-0256">Endoplasmic reticulum</keyword>
<organism evidence="16 17">
    <name type="scientific">Scylla paramamosain</name>
    <name type="common">Mud crab</name>
    <dbReference type="NCBI Taxonomy" id="85552"/>
    <lineage>
        <taxon>Eukaryota</taxon>
        <taxon>Metazoa</taxon>
        <taxon>Ecdysozoa</taxon>
        <taxon>Arthropoda</taxon>
        <taxon>Crustacea</taxon>
        <taxon>Multicrustacea</taxon>
        <taxon>Malacostraca</taxon>
        <taxon>Eumalacostraca</taxon>
        <taxon>Eucarida</taxon>
        <taxon>Decapoda</taxon>
        <taxon>Pleocyemata</taxon>
        <taxon>Brachyura</taxon>
        <taxon>Eubrachyura</taxon>
        <taxon>Portunoidea</taxon>
        <taxon>Portunidae</taxon>
        <taxon>Portuninae</taxon>
        <taxon>Scylla</taxon>
    </lineage>
</organism>
<reference evidence="16 17" key="1">
    <citation type="submission" date="2023-03" db="EMBL/GenBank/DDBJ databases">
        <title>High-quality genome of Scylla paramamosain provides insights in environmental adaptation.</title>
        <authorList>
            <person name="Zhang L."/>
        </authorList>
    </citation>
    <scope>NUCLEOTIDE SEQUENCE [LARGE SCALE GENOMIC DNA]</scope>
    <source>
        <strain evidence="16">LZ_2023a</strain>
        <tissue evidence="16">Muscle</tissue>
    </source>
</reference>
<dbReference type="SUPFAM" id="SSF48264">
    <property type="entry name" value="Cytochrome P450"/>
    <property type="match status" value="1"/>
</dbReference>
<dbReference type="GO" id="GO:0005506">
    <property type="term" value="F:iron ion binding"/>
    <property type="evidence" value="ECO:0007669"/>
    <property type="project" value="InterPro"/>
</dbReference>
<dbReference type="GO" id="GO:0020037">
    <property type="term" value="F:heme binding"/>
    <property type="evidence" value="ECO:0007669"/>
    <property type="project" value="InterPro"/>
</dbReference>
<dbReference type="InterPro" id="IPR001128">
    <property type="entry name" value="Cyt_P450"/>
</dbReference>
<dbReference type="AlphaFoldDB" id="A0AAW0T7L2"/>
<evidence type="ECO:0000256" key="15">
    <source>
        <dbReference type="SAM" id="SignalP"/>
    </source>
</evidence>
<dbReference type="InterPro" id="IPR002401">
    <property type="entry name" value="Cyt_P450_E_grp-I"/>
</dbReference>
<dbReference type="CDD" id="cd11056">
    <property type="entry name" value="CYP6-like"/>
    <property type="match status" value="1"/>
</dbReference>
<dbReference type="EMBL" id="JARAKH010000038">
    <property type="protein sequence ID" value="KAK8383215.1"/>
    <property type="molecule type" value="Genomic_DNA"/>
</dbReference>
<evidence type="ECO:0000256" key="4">
    <source>
        <dbReference type="ARBA" id="ARBA00010617"/>
    </source>
</evidence>
<feature type="signal peptide" evidence="15">
    <location>
        <begin position="1"/>
        <end position="22"/>
    </location>
</feature>
<evidence type="ECO:0000256" key="14">
    <source>
        <dbReference type="RuleBase" id="RU000461"/>
    </source>
</evidence>
<comment type="subcellular location">
    <subcellularLocation>
        <location evidence="3">Endoplasmic reticulum membrane</location>
        <topology evidence="3">Peripheral membrane protein</topology>
    </subcellularLocation>
    <subcellularLocation>
        <location evidence="2">Microsome membrane</location>
        <topology evidence="2">Peripheral membrane protein</topology>
    </subcellularLocation>
</comment>
<dbReference type="FunFam" id="1.10.630.10:FF:000042">
    <property type="entry name" value="Cytochrome P450"/>
    <property type="match status" value="1"/>
</dbReference>
<dbReference type="EMBL" id="JARAKH010000038">
    <property type="protein sequence ID" value="KAK8383216.1"/>
    <property type="molecule type" value="Genomic_DNA"/>
</dbReference>
<evidence type="ECO:0000256" key="3">
    <source>
        <dbReference type="ARBA" id="ARBA00004406"/>
    </source>
</evidence>
<dbReference type="PRINTS" id="PR00385">
    <property type="entry name" value="P450"/>
</dbReference>
<evidence type="ECO:0000256" key="9">
    <source>
        <dbReference type="ARBA" id="ARBA00023002"/>
    </source>
</evidence>
<keyword evidence="6 13" id="KW-0479">Metal-binding</keyword>
<dbReference type="InterPro" id="IPR050476">
    <property type="entry name" value="Insect_CytP450_Detox"/>
</dbReference>
<keyword evidence="9 14" id="KW-0560">Oxidoreductase</keyword>
<keyword evidence="12" id="KW-0472">Membrane</keyword>
<dbReference type="PROSITE" id="PS00086">
    <property type="entry name" value="CYTOCHROME_P450"/>
    <property type="match status" value="1"/>
</dbReference>
<dbReference type="GO" id="GO:0004497">
    <property type="term" value="F:monooxygenase activity"/>
    <property type="evidence" value="ECO:0007669"/>
    <property type="project" value="UniProtKB-KW"/>
</dbReference>
<name>A0AAW0T7L2_SCYPA</name>
<dbReference type="Proteomes" id="UP001487740">
    <property type="component" value="Unassembled WGS sequence"/>
</dbReference>
<accession>A0AAW0T7L2</accession>
<keyword evidence="17" id="KW-1185">Reference proteome</keyword>
<evidence type="ECO:0000256" key="13">
    <source>
        <dbReference type="PIRSR" id="PIRSR602401-1"/>
    </source>
</evidence>
<sequence length="496" mass="57107">MSAETWLLLVVVLVLLWTYSKWRHNYWASKGVVSPPALPFIGHMKYFVIGQRWISLNKFYRELRNHKFYGLYEFFNPVLVITDPKLLKHILVKDFEHFVDRRRFGDQEGSIMTEMLGNKSGEEWKDLRAVMTPTFSSGKMRSMFHLICEKADNLVSFSLKNAVNNRPVDMKDMFGRFTMDTIASCAFGIECNSLSDSKPVFADKAGQFFNFHGLKALKMTFMIVLPKLYNFLGFKVDDPQIEFFANLSKKNIELREKGERRGDFLDLLLEAKASENDIRPGKKVFGEQTLVAQSVLFLVAGYDTTASALAFSVYNIARHPQYQHQLRQELQELVKEHGSINYQGIMEAKYLDAVLMETLRLYPPATVGERMCTKQYKIPGTDLILNPGNLIQFPMWSIHHDPQYWPEPKEFKPDRFLPQNRGSIISFTHMPFGMGPRNCIAMRFALMEAKVALAQLILATELKLAPGHEKLEFEDSPFLMRPKGGVMLLLTPLKKE</sequence>